<evidence type="ECO:0000256" key="5">
    <source>
        <dbReference type="SAM" id="Phobius"/>
    </source>
</evidence>
<evidence type="ECO:0000256" key="1">
    <source>
        <dbReference type="ARBA" id="ARBA00023015"/>
    </source>
</evidence>
<keyword evidence="4" id="KW-0175">Coiled coil</keyword>
<dbReference type="PROSITE" id="PS50043">
    <property type="entry name" value="HTH_LUXR_2"/>
    <property type="match status" value="1"/>
</dbReference>
<feature type="transmembrane region" description="Helical" evidence="5">
    <location>
        <begin position="222"/>
        <end position="240"/>
    </location>
</feature>
<dbReference type="EMBL" id="BMIK01000014">
    <property type="protein sequence ID" value="GGC39427.1"/>
    <property type="molecule type" value="Genomic_DNA"/>
</dbReference>
<organism evidence="7 8">
    <name type="scientific">Parapedobacter defluvii</name>
    <dbReference type="NCBI Taxonomy" id="2045106"/>
    <lineage>
        <taxon>Bacteria</taxon>
        <taxon>Pseudomonadati</taxon>
        <taxon>Bacteroidota</taxon>
        <taxon>Sphingobacteriia</taxon>
        <taxon>Sphingobacteriales</taxon>
        <taxon>Sphingobacteriaceae</taxon>
        <taxon>Parapedobacter</taxon>
    </lineage>
</organism>
<evidence type="ECO:0000313" key="7">
    <source>
        <dbReference type="EMBL" id="GGC39427.1"/>
    </source>
</evidence>
<dbReference type="CDD" id="cd06170">
    <property type="entry name" value="LuxR_C_like"/>
    <property type="match status" value="1"/>
</dbReference>
<keyword evidence="1" id="KW-0805">Transcription regulation</keyword>
<feature type="coiled-coil region" evidence="4">
    <location>
        <begin position="359"/>
        <end position="386"/>
    </location>
</feature>
<feature type="transmembrane region" description="Helical" evidence="5">
    <location>
        <begin position="161"/>
        <end position="181"/>
    </location>
</feature>
<keyword evidence="2" id="KW-0238">DNA-binding</keyword>
<sequence>MKRAIYLLFLIWLLTSAFLPGPYVYAQAGDFPAAQIEQLFFTPMQSNENLSVAEDNQGNNWIRGYIPADLLGVPIIFQIPSARVHDYDLYLRQDGEWKRMLRNTDSRSGHFKSRFPQYTLIPSDSLYYLSFGAHPPQTLQVQLGERNQFSSNESFDLFRIGLYYGLALMSVIFNLVFFLIFKDRRFITYCILLLTTFLSFFYEDGMFHYFSDGRLVIDHLIVFNSAVSSIISVPFTYYFLDLSIPFKRFGKWFLGISALLLASSLVYAITDSYAAQIFTYSLCFLFPVCCLYLALRRFRHDVYARFLVLSFSFVVIIGLLYVLYTRIDSSTYSPFGISTFRLVSAIEIIAISFAIIFKAKSLQHENDRYREELNNYLKTLEIKEVEERYRKNGAAHAETQSDTKEKLVDALKAQYELTDREIEVLLCIWDGLTNKEIAEQLFVTLSTTKYHVSNLYLKLDVKNRNQAQVLQKSLKA</sequence>
<dbReference type="Pfam" id="PF07695">
    <property type="entry name" value="7TMR-DISM_7TM"/>
    <property type="match status" value="1"/>
</dbReference>
<reference evidence="8" key="1">
    <citation type="journal article" date="2019" name="Int. J. Syst. Evol. Microbiol.">
        <title>The Global Catalogue of Microorganisms (GCM) 10K type strain sequencing project: providing services to taxonomists for standard genome sequencing and annotation.</title>
        <authorList>
            <consortium name="The Broad Institute Genomics Platform"/>
            <consortium name="The Broad Institute Genome Sequencing Center for Infectious Disease"/>
            <person name="Wu L."/>
            <person name="Ma J."/>
        </authorList>
    </citation>
    <scope>NUCLEOTIDE SEQUENCE [LARGE SCALE GENOMIC DNA]</scope>
    <source>
        <strain evidence="8">CGMCC 1.15342</strain>
    </source>
</reference>
<dbReference type="Pfam" id="PF00196">
    <property type="entry name" value="GerE"/>
    <property type="match status" value="1"/>
</dbReference>
<keyword evidence="5" id="KW-0472">Membrane</keyword>
<feature type="domain" description="HTH luxR-type" evidence="6">
    <location>
        <begin position="410"/>
        <end position="475"/>
    </location>
</feature>
<comment type="caution">
    <text evidence="7">The sequence shown here is derived from an EMBL/GenBank/DDBJ whole genome shotgun (WGS) entry which is preliminary data.</text>
</comment>
<keyword evidence="3" id="KW-0804">Transcription</keyword>
<feature type="transmembrane region" description="Helical" evidence="5">
    <location>
        <begin position="302"/>
        <end position="323"/>
    </location>
</feature>
<feature type="transmembrane region" description="Helical" evidence="5">
    <location>
        <begin position="186"/>
        <end position="202"/>
    </location>
</feature>
<evidence type="ECO:0000256" key="4">
    <source>
        <dbReference type="SAM" id="Coils"/>
    </source>
</evidence>
<dbReference type="Proteomes" id="UP000597338">
    <property type="component" value="Unassembled WGS sequence"/>
</dbReference>
<evidence type="ECO:0000313" key="8">
    <source>
        <dbReference type="Proteomes" id="UP000597338"/>
    </source>
</evidence>
<dbReference type="InterPro" id="IPR016032">
    <property type="entry name" value="Sig_transdc_resp-reg_C-effctor"/>
</dbReference>
<dbReference type="PANTHER" id="PTHR44688">
    <property type="entry name" value="DNA-BINDING TRANSCRIPTIONAL ACTIVATOR DEVR_DOSR"/>
    <property type="match status" value="1"/>
</dbReference>
<dbReference type="Gene3D" id="1.10.10.10">
    <property type="entry name" value="Winged helix-like DNA-binding domain superfamily/Winged helix DNA-binding domain"/>
    <property type="match status" value="1"/>
</dbReference>
<name>A0ABQ1MFQ1_9SPHI</name>
<evidence type="ECO:0000256" key="2">
    <source>
        <dbReference type="ARBA" id="ARBA00023125"/>
    </source>
</evidence>
<protein>
    <recommendedName>
        <fullName evidence="6">HTH luxR-type domain-containing protein</fullName>
    </recommendedName>
</protein>
<dbReference type="SUPFAM" id="SSF46894">
    <property type="entry name" value="C-terminal effector domain of the bipartite response regulators"/>
    <property type="match status" value="1"/>
</dbReference>
<dbReference type="InterPro" id="IPR011623">
    <property type="entry name" value="7TMR_DISM_rcpt_extracell_dom1"/>
</dbReference>
<dbReference type="RefSeq" id="WP_188752699.1">
    <property type="nucleotide sequence ID" value="NZ_BMIK01000014.1"/>
</dbReference>
<feature type="transmembrane region" description="Helical" evidence="5">
    <location>
        <begin position="275"/>
        <end position="295"/>
    </location>
</feature>
<dbReference type="InterPro" id="IPR000792">
    <property type="entry name" value="Tscrpt_reg_LuxR_C"/>
</dbReference>
<evidence type="ECO:0000256" key="3">
    <source>
        <dbReference type="ARBA" id="ARBA00023163"/>
    </source>
</evidence>
<keyword evidence="8" id="KW-1185">Reference proteome</keyword>
<evidence type="ECO:0000259" key="6">
    <source>
        <dbReference type="PROSITE" id="PS50043"/>
    </source>
</evidence>
<gene>
    <name evidence="7" type="ORF">GCM10011386_34370</name>
</gene>
<keyword evidence="5" id="KW-1133">Transmembrane helix</keyword>
<dbReference type="PRINTS" id="PR00038">
    <property type="entry name" value="HTHLUXR"/>
</dbReference>
<proteinExistence type="predicted"/>
<dbReference type="SMART" id="SM00421">
    <property type="entry name" value="HTH_LUXR"/>
    <property type="match status" value="1"/>
</dbReference>
<feature type="transmembrane region" description="Helical" evidence="5">
    <location>
        <begin position="335"/>
        <end position="357"/>
    </location>
</feature>
<dbReference type="InterPro" id="IPR036388">
    <property type="entry name" value="WH-like_DNA-bd_sf"/>
</dbReference>
<feature type="transmembrane region" description="Helical" evidence="5">
    <location>
        <begin position="252"/>
        <end position="269"/>
    </location>
</feature>
<keyword evidence="5" id="KW-0812">Transmembrane</keyword>
<dbReference type="PANTHER" id="PTHR44688:SF16">
    <property type="entry name" value="DNA-BINDING TRANSCRIPTIONAL ACTIVATOR DEVR_DOSR"/>
    <property type="match status" value="1"/>
</dbReference>
<accession>A0ABQ1MFQ1</accession>